<gene>
    <name evidence="8" type="ORF">CBOVIS_LOCUS10212</name>
</gene>
<name>A0A8S1F353_9PELO</name>
<feature type="compositionally biased region" description="Polar residues" evidence="5">
    <location>
        <begin position="529"/>
        <end position="555"/>
    </location>
</feature>
<feature type="signal peptide" evidence="6">
    <location>
        <begin position="1"/>
        <end position="20"/>
    </location>
</feature>
<comment type="similarity">
    <text evidence="2">Belongs to the flavin monoamine oxidase family.</text>
</comment>
<feature type="domain" description="Amine oxidase" evidence="7">
    <location>
        <begin position="41"/>
        <end position="466"/>
    </location>
</feature>
<feature type="chain" id="PRO_5035872421" description="monoamine oxidase" evidence="6">
    <location>
        <begin position="21"/>
        <end position="716"/>
    </location>
</feature>
<comment type="catalytic activity">
    <reaction evidence="4">
        <text>a secondary aliphatic amine + O2 + H2O = a primary amine + an aldehyde + H2O2</text>
        <dbReference type="Rhea" id="RHEA:26414"/>
        <dbReference type="ChEBI" id="CHEBI:15377"/>
        <dbReference type="ChEBI" id="CHEBI:15379"/>
        <dbReference type="ChEBI" id="CHEBI:16240"/>
        <dbReference type="ChEBI" id="CHEBI:17478"/>
        <dbReference type="ChEBI" id="CHEBI:58855"/>
        <dbReference type="ChEBI" id="CHEBI:65296"/>
        <dbReference type="EC" id="1.4.3.4"/>
    </reaction>
</comment>
<dbReference type="GO" id="GO:0097621">
    <property type="term" value="F:monoamine oxidase activity"/>
    <property type="evidence" value="ECO:0007669"/>
    <property type="project" value="UniProtKB-EC"/>
</dbReference>
<dbReference type="OrthoDB" id="7777654at2759"/>
<comment type="caution">
    <text evidence="8">The sequence shown here is derived from an EMBL/GenBank/DDBJ whole genome shotgun (WGS) entry which is preliminary data.</text>
</comment>
<dbReference type="PANTHER" id="PTHR43563:SF18">
    <property type="entry name" value="AMINE OXIDASE DOMAIN-CONTAINING PROTEIN"/>
    <property type="match status" value="1"/>
</dbReference>
<dbReference type="Pfam" id="PF01593">
    <property type="entry name" value="Amino_oxidase"/>
    <property type="match status" value="1"/>
</dbReference>
<evidence type="ECO:0000256" key="2">
    <source>
        <dbReference type="ARBA" id="ARBA00005995"/>
    </source>
</evidence>
<evidence type="ECO:0000256" key="4">
    <source>
        <dbReference type="ARBA" id="ARBA00048448"/>
    </source>
</evidence>
<evidence type="ECO:0000256" key="6">
    <source>
        <dbReference type="SAM" id="SignalP"/>
    </source>
</evidence>
<dbReference type="Gene3D" id="3.50.50.60">
    <property type="entry name" value="FAD/NAD(P)-binding domain"/>
    <property type="match status" value="1"/>
</dbReference>
<comment type="subcellular location">
    <subcellularLocation>
        <location evidence="1">Mitochondrion outer membrane</location>
        <topology evidence="1">Single-pass type IV membrane protein</topology>
        <orientation evidence="1">Cytoplasmic side</orientation>
    </subcellularLocation>
</comment>
<evidence type="ECO:0000256" key="5">
    <source>
        <dbReference type="SAM" id="MobiDB-lite"/>
    </source>
</evidence>
<evidence type="ECO:0000256" key="1">
    <source>
        <dbReference type="ARBA" id="ARBA00004362"/>
    </source>
</evidence>
<evidence type="ECO:0000313" key="9">
    <source>
        <dbReference type="Proteomes" id="UP000494206"/>
    </source>
</evidence>
<dbReference type="InterPro" id="IPR002937">
    <property type="entry name" value="Amino_oxidase"/>
</dbReference>
<dbReference type="GO" id="GO:0005741">
    <property type="term" value="C:mitochondrial outer membrane"/>
    <property type="evidence" value="ECO:0007669"/>
    <property type="project" value="UniProtKB-SubCell"/>
</dbReference>
<dbReference type="InterPro" id="IPR036188">
    <property type="entry name" value="FAD/NAD-bd_sf"/>
</dbReference>
<evidence type="ECO:0000259" key="7">
    <source>
        <dbReference type="Pfam" id="PF01593"/>
    </source>
</evidence>
<evidence type="ECO:0000256" key="3">
    <source>
        <dbReference type="ARBA" id="ARBA00012804"/>
    </source>
</evidence>
<accession>A0A8S1F353</accession>
<dbReference type="PANTHER" id="PTHR43563">
    <property type="entry name" value="AMINE OXIDASE"/>
    <property type="match status" value="1"/>
</dbReference>
<organism evidence="8 9">
    <name type="scientific">Caenorhabditis bovis</name>
    <dbReference type="NCBI Taxonomy" id="2654633"/>
    <lineage>
        <taxon>Eukaryota</taxon>
        <taxon>Metazoa</taxon>
        <taxon>Ecdysozoa</taxon>
        <taxon>Nematoda</taxon>
        <taxon>Chromadorea</taxon>
        <taxon>Rhabditida</taxon>
        <taxon>Rhabditina</taxon>
        <taxon>Rhabditomorpha</taxon>
        <taxon>Rhabditoidea</taxon>
        <taxon>Rhabditidae</taxon>
        <taxon>Peloderinae</taxon>
        <taxon>Caenorhabditis</taxon>
    </lineage>
</organism>
<reference evidence="8 9" key="1">
    <citation type="submission" date="2020-04" db="EMBL/GenBank/DDBJ databases">
        <authorList>
            <person name="Laetsch R D."/>
            <person name="Stevens L."/>
            <person name="Kumar S."/>
            <person name="Blaxter L. M."/>
        </authorList>
    </citation>
    <scope>NUCLEOTIDE SEQUENCE [LARGE SCALE GENOMIC DNA]</scope>
</reference>
<keyword evidence="9" id="KW-1185">Reference proteome</keyword>
<dbReference type="SUPFAM" id="SSF51905">
    <property type="entry name" value="FAD/NAD(P)-binding domain"/>
    <property type="match status" value="1"/>
</dbReference>
<keyword evidence="6" id="KW-0732">Signal</keyword>
<dbReference type="EC" id="1.4.3.4" evidence="3"/>
<feature type="region of interest" description="Disordered" evidence="5">
    <location>
        <begin position="524"/>
        <end position="573"/>
    </location>
</feature>
<evidence type="ECO:0000313" key="8">
    <source>
        <dbReference type="EMBL" id="CAB3408428.1"/>
    </source>
</evidence>
<sequence length="716" mass="79499">MRILVNIFSVCLFFVYSIDAADPITNNTEITYDVIVVGAGLTGLTAARRIQMTRPELRVLVLEARGMVGGRIRYSSMQTRNGIEFVDIGSQFISPNDQELLELLNEINVTTTRQLNCGENVVFQQERNKRQAGLQAQWQSTHFDDFLSNGELLANLTNVSITQYSNTLNTPDADSINRLMQTFYDAPGENVAQVQLALTCSSQNSTTIQILRNFGHGNSLLSNVGMNEVARRLADGLLIEYNQRVVSVNDAASPSVVTTSSGTFYTARQVIVAVPVATLSNIRIVPQVETPFAQLIQNYYPTGHAYYFSMTFQRPTWRLNGKSGRVIYTSQRGPLVWLTTFDTTLASSCESASNSSSTLWGIAHFSYEVPFETRRSQYTQAIMYSMRFADFSPIDVSDVSFSNDDLARGTIPTLRVNVPVESLKYLDNFHTVYQNVHISTADLASVSLGTMNGAVHAGHSVAYHVLSVLTEADSMTNGVLHDTPLETSTPFVYHTSSHYPPSMFETSSPSAEPISESAQHLNPLRDEQSGTSTTFRYETSSHYPSTQAPTTTTMKHFSFGNLDDTENKNNNNNATEVKEDVNVVAYESIPLEQTPRGEGFVYKTSTQWKFAAKQHPTRQVLRIFETLKTKYLDETSRVAESVPVNQNTNNFVYSTTTHYPPSALAVNDINLRATPPPQVIEQLHDVSDKAANTSSVELAYNLNSLVNVLLTGLRLR</sequence>
<dbReference type="AlphaFoldDB" id="A0A8S1F353"/>
<dbReference type="Proteomes" id="UP000494206">
    <property type="component" value="Unassembled WGS sequence"/>
</dbReference>
<dbReference type="EMBL" id="CADEPM010000007">
    <property type="protein sequence ID" value="CAB3408428.1"/>
    <property type="molecule type" value="Genomic_DNA"/>
</dbReference>
<dbReference type="InterPro" id="IPR050703">
    <property type="entry name" value="Flavin_MAO"/>
</dbReference>
<protein>
    <recommendedName>
        <fullName evidence="3">monoamine oxidase</fullName>
        <ecNumber evidence="3">1.4.3.4</ecNumber>
    </recommendedName>
</protein>
<proteinExistence type="inferred from homology"/>